<dbReference type="EMBL" id="CAMGZC010000148">
    <property type="protein sequence ID" value="CAI0644162.1"/>
    <property type="molecule type" value="Genomic_DNA"/>
</dbReference>
<gene>
    <name evidence="1" type="ORF">CGXH109_LOCUS32739</name>
</gene>
<organism evidence="1 2">
    <name type="scientific">Colletotrichum noveboracense</name>
    <dbReference type="NCBI Taxonomy" id="2664923"/>
    <lineage>
        <taxon>Eukaryota</taxon>
        <taxon>Fungi</taxon>
        <taxon>Dikarya</taxon>
        <taxon>Ascomycota</taxon>
        <taxon>Pezizomycotina</taxon>
        <taxon>Sordariomycetes</taxon>
        <taxon>Hypocreomycetidae</taxon>
        <taxon>Glomerellales</taxon>
        <taxon>Glomerellaceae</taxon>
        <taxon>Colletotrichum</taxon>
        <taxon>Colletotrichum gloeosporioides species complex</taxon>
    </lineage>
</organism>
<evidence type="ECO:0000313" key="2">
    <source>
        <dbReference type="Proteomes" id="UP001152533"/>
    </source>
</evidence>
<name>A0A9W4RMT0_9PEZI</name>
<evidence type="ECO:0000313" key="1">
    <source>
        <dbReference type="EMBL" id="CAI0644162.1"/>
    </source>
</evidence>
<dbReference type="AlphaFoldDB" id="A0A9W4RMT0"/>
<sequence length="413" mass="47803">MADELPDLPWADLAARFNFTHANPKASDYKDLFPRLEPEPTLVPGINDFIRVFTEAIAEHSARERSKYATEYTSPPHDEILVDDETVREISPLFGRLPEYEHLINNPSCRHHSDPPCKCLVPYSERRADGLLRPWEVNHCYEFEEVNGAGWKSWQFLLTLLIHGKMEPLLRLAANPDNDFDIWSTVCVCQCGVSIADEGSARHMYENATLVFICLQILRQHPETWTRCDYRLTKMYQRMISQATGGDAYSQLPYFSHLYFLGLPERPGGLAPYTRIPQRDVFDVEYMPHDSDILPVEEMLKKRGLPTELVAEVMDLANYRPRRRLKVAHNPFHRDNWEELDKYLAECWAVMVRGNVFAKAFGCEMDWCNELVKAFKQLFPGLRSIRVPETVQSDDAYVPLIYRLVCRSNLSEG</sequence>
<reference evidence="1" key="1">
    <citation type="submission" date="2022-08" db="EMBL/GenBank/DDBJ databases">
        <authorList>
            <person name="Giroux E."/>
            <person name="Giroux E."/>
        </authorList>
    </citation>
    <scope>NUCLEOTIDE SEQUENCE</scope>
    <source>
        <strain evidence="1">H1091258</strain>
    </source>
</reference>
<proteinExistence type="predicted"/>
<protein>
    <submittedName>
        <fullName evidence="1">Uncharacterized protein</fullName>
    </submittedName>
</protein>
<dbReference type="Proteomes" id="UP001152533">
    <property type="component" value="Unassembled WGS sequence"/>
</dbReference>
<keyword evidence="2" id="KW-1185">Reference proteome</keyword>
<accession>A0A9W4RMT0</accession>
<comment type="caution">
    <text evidence="1">The sequence shown here is derived from an EMBL/GenBank/DDBJ whole genome shotgun (WGS) entry which is preliminary data.</text>
</comment>